<feature type="domain" description="PPM-type phosphatase" evidence="2">
    <location>
        <begin position="62"/>
        <end position="290"/>
    </location>
</feature>
<dbReference type="SMART" id="SM00332">
    <property type="entry name" value="PP2Cc"/>
    <property type="match status" value="1"/>
</dbReference>
<dbReference type="GO" id="GO:0004722">
    <property type="term" value="F:protein serine/threonine phosphatase activity"/>
    <property type="evidence" value="ECO:0007669"/>
    <property type="project" value="InterPro"/>
</dbReference>
<sequence length="296" mass="31927">MIAPNPPTEWSGCCATIGSRIERLRIASDVTDTQLQDIAQLADLEEAKARAGGAAAASLRWESASHTDIGRVRPVNEDAFLDSPEQRLWVVADGIGGQSRGDYASSKVVAELRAFPHQHAALANLQDLETRLQSAHEKCRTAFRQHRPGTTVAAMLAHGNHCFFLWAGDSRAYRLRNNELEQLTCDHSLAQEKFSRGELTEEELATDKSAHVLTRTVGAHKTLSLDMLFTAVEPGDRYLLCSDGLYNPIDAEQLGGQLGQGSPEAACISLVDLALAGGGPDNITVIVIDAQASESD</sequence>
<dbReference type="EMBL" id="PKUR01000003">
    <property type="protein sequence ID" value="PLW85403.1"/>
    <property type="molecule type" value="Genomic_DNA"/>
</dbReference>
<dbReference type="InterPro" id="IPR001932">
    <property type="entry name" value="PPM-type_phosphatase-like_dom"/>
</dbReference>
<evidence type="ECO:0000259" key="2">
    <source>
        <dbReference type="PROSITE" id="PS51746"/>
    </source>
</evidence>
<dbReference type="CDD" id="cd00143">
    <property type="entry name" value="PP2Cc"/>
    <property type="match status" value="1"/>
</dbReference>
<dbReference type="SUPFAM" id="SSF81606">
    <property type="entry name" value="PP2C-like"/>
    <property type="match status" value="1"/>
</dbReference>
<evidence type="ECO:0000313" key="4">
    <source>
        <dbReference type="Proteomes" id="UP000235162"/>
    </source>
</evidence>
<reference evidence="3 4" key="1">
    <citation type="submission" date="2018-01" db="EMBL/GenBank/DDBJ databases">
        <title>The draft genome sequence of Halioglobus japonicus S1-36.</title>
        <authorList>
            <person name="Du Z.-J."/>
            <person name="Shi M.-J."/>
        </authorList>
    </citation>
    <scope>NUCLEOTIDE SEQUENCE [LARGE SCALE GENOMIC DNA]</scope>
    <source>
        <strain evidence="3 4">S1-36</strain>
    </source>
</reference>
<name>A0AAP8MCQ7_9GAMM</name>
<dbReference type="AlphaFoldDB" id="A0AAP8MCQ7"/>
<dbReference type="Pfam" id="PF13672">
    <property type="entry name" value="PP2C_2"/>
    <property type="match status" value="1"/>
</dbReference>
<gene>
    <name evidence="3" type="ORF">C0029_12285</name>
</gene>
<comment type="caution">
    <text evidence="3">The sequence shown here is derived from an EMBL/GenBank/DDBJ whole genome shotgun (WGS) entry which is preliminary data.</text>
</comment>
<dbReference type="Gene3D" id="3.60.40.10">
    <property type="entry name" value="PPM-type phosphatase domain"/>
    <property type="match status" value="1"/>
</dbReference>
<dbReference type="InterPro" id="IPR036457">
    <property type="entry name" value="PPM-type-like_dom_sf"/>
</dbReference>
<evidence type="ECO:0000256" key="1">
    <source>
        <dbReference type="SAM" id="Coils"/>
    </source>
</evidence>
<proteinExistence type="predicted"/>
<organism evidence="3 4">
    <name type="scientific">Halioglobus japonicus</name>
    <dbReference type="NCBI Taxonomy" id="930805"/>
    <lineage>
        <taxon>Bacteria</taxon>
        <taxon>Pseudomonadati</taxon>
        <taxon>Pseudomonadota</taxon>
        <taxon>Gammaproteobacteria</taxon>
        <taxon>Cellvibrionales</taxon>
        <taxon>Halieaceae</taxon>
        <taxon>Halioglobus</taxon>
    </lineage>
</organism>
<keyword evidence="1" id="KW-0175">Coiled coil</keyword>
<dbReference type="Proteomes" id="UP000235162">
    <property type="component" value="Unassembled WGS sequence"/>
</dbReference>
<feature type="coiled-coil region" evidence="1">
    <location>
        <begin position="118"/>
        <end position="145"/>
    </location>
</feature>
<dbReference type="InterPro" id="IPR015655">
    <property type="entry name" value="PP2C"/>
</dbReference>
<keyword evidence="4" id="KW-1185">Reference proteome</keyword>
<dbReference type="PROSITE" id="PS51746">
    <property type="entry name" value="PPM_2"/>
    <property type="match status" value="1"/>
</dbReference>
<protein>
    <submittedName>
        <fullName evidence="3">Serine/threonine-protein phosphatase</fullName>
    </submittedName>
</protein>
<dbReference type="SMART" id="SM00331">
    <property type="entry name" value="PP2C_SIG"/>
    <property type="match status" value="1"/>
</dbReference>
<accession>A0AAP8MCQ7</accession>
<dbReference type="PANTHER" id="PTHR13832:SF827">
    <property type="entry name" value="PROTEIN PHOSPHATASE 1L"/>
    <property type="match status" value="1"/>
</dbReference>
<evidence type="ECO:0000313" key="3">
    <source>
        <dbReference type="EMBL" id="PLW85403.1"/>
    </source>
</evidence>
<dbReference type="PANTHER" id="PTHR13832">
    <property type="entry name" value="PROTEIN PHOSPHATASE 2C"/>
    <property type="match status" value="1"/>
</dbReference>